<gene>
    <name evidence="1" type="ORF">AvPV1_gp10</name>
</gene>
<reference evidence="1" key="1">
    <citation type="journal article" date="2024" name="ISME J.">
        <title>Pleomorphic viruses establish stable relationship with marine hyperthermophilic archaea.</title>
        <authorList>
            <person name="Baquero D.P."/>
            <person name="Bignon E.A."/>
            <person name="Krupovic M."/>
        </authorList>
    </citation>
    <scope>NUCLEOTIDE SEQUENCE</scope>
</reference>
<proteinExistence type="predicted"/>
<dbReference type="EMBL" id="BK065155">
    <property type="protein sequence ID" value="DBA54592.1"/>
    <property type="molecule type" value="Genomic_DNA"/>
</dbReference>
<protein>
    <submittedName>
        <fullName evidence="1">Uncharacterized protein</fullName>
    </submittedName>
</protein>
<sequence>MIGKNRNSIFDRIEEAIESDGFLLLGVTGDKGRGKSVLALNIAYEVLQEWNSVLRHTIFTIEDFYNLEYRKDVERAADGRVKIAVWDDFALHTSSYGFLKGDGERIANFIEEFEVVRENVAVLVITAATWDMVPPKLRNAPHVLINMYARGKGLIFERDESSPFAFLRKIFRVGGKIKSEPIPDEIYRKYRMLKRNAILVKRRQAELRLEKYAAFLADKMLDGDWKDEITLKARGLLDLHGNLTKFGEMVLLMWINAHGRAPKYLPNTINNIPGAAIVQNDTEASILKKTIEKRLTTRALATILRNHGVRINQGQVCTVRRALLDLLLNSGNGNGNGKHPVTATPPAPVDEVVESSMEEVVGESGV</sequence>
<name>A0AAT9JAL7_9VIRU</name>
<organism evidence="1">
    <name type="scientific">Archaeoglobus veneficus pleomorphic virus 1</name>
    <dbReference type="NCBI Taxonomy" id="3115750"/>
    <lineage>
        <taxon>Viruses</taxon>
        <taxon>Monodnaviria</taxon>
        <taxon>Trapavirae</taxon>
        <taxon>Calorviricota</taxon>
        <taxon>Caminiviricetes</taxon>
        <taxon>Ageovirales</taxon>
        <taxon>Thalassapleoviridae</taxon>
        <taxon>Avenivirus</taxon>
        <taxon>Avenivirus atlanticense</taxon>
    </lineage>
</organism>
<evidence type="ECO:0000313" key="1">
    <source>
        <dbReference type="EMBL" id="DBA54592.1"/>
    </source>
</evidence>
<accession>A0AAT9JAL7</accession>